<dbReference type="GO" id="GO:0005789">
    <property type="term" value="C:endoplasmic reticulum membrane"/>
    <property type="evidence" value="ECO:0007669"/>
    <property type="project" value="UniProtKB-SubCell"/>
</dbReference>
<dbReference type="InterPro" id="IPR017972">
    <property type="entry name" value="Cyt_P450_CS"/>
</dbReference>
<dbReference type="GO" id="GO:0016705">
    <property type="term" value="F:oxidoreductase activity, acting on paired donors, with incorporation or reduction of molecular oxygen"/>
    <property type="evidence" value="ECO:0007669"/>
    <property type="project" value="InterPro"/>
</dbReference>
<evidence type="ECO:0000256" key="11">
    <source>
        <dbReference type="ARBA" id="ARBA00023033"/>
    </source>
</evidence>
<dbReference type="PRINTS" id="PR00463">
    <property type="entry name" value="EP450I"/>
</dbReference>
<evidence type="ECO:0000256" key="13">
    <source>
        <dbReference type="PIRSR" id="PIRSR602401-1"/>
    </source>
</evidence>
<evidence type="ECO:0000256" key="6">
    <source>
        <dbReference type="ARBA" id="ARBA00022723"/>
    </source>
</evidence>
<keyword evidence="5 13" id="KW-0349">Heme</keyword>
<evidence type="ECO:0000256" key="1">
    <source>
        <dbReference type="ARBA" id="ARBA00001971"/>
    </source>
</evidence>
<dbReference type="PRINTS" id="PR00385">
    <property type="entry name" value="P450"/>
</dbReference>
<dbReference type="GO" id="GO:0004497">
    <property type="term" value="F:monooxygenase activity"/>
    <property type="evidence" value="ECO:0007669"/>
    <property type="project" value="UniProtKB-KW"/>
</dbReference>
<evidence type="ECO:0000256" key="14">
    <source>
        <dbReference type="RuleBase" id="RU000461"/>
    </source>
</evidence>
<keyword evidence="10 13" id="KW-0408">Iron</keyword>
<evidence type="ECO:0000256" key="9">
    <source>
        <dbReference type="ARBA" id="ARBA00023002"/>
    </source>
</evidence>
<dbReference type="InterPro" id="IPR002401">
    <property type="entry name" value="Cyt_P450_E_grp-I"/>
</dbReference>
<evidence type="ECO:0000256" key="7">
    <source>
        <dbReference type="ARBA" id="ARBA00022824"/>
    </source>
</evidence>
<protein>
    <recommendedName>
        <fullName evidence="18">Cytochrome P450</fullName>
    </recommendedName>
</protein>
<keyword evidence="12 15" id="KW-0472">Membrane</keyword>
<keyword evidence="15" id="KW-0812">Transmembrane</keyword>
<dbReference type="PANTHER" id="PTHR24292">
    <property type="entry name" value="CYTOCHROME P450"/>
    <property type="match status" value="1"/>
</dbReference>
<dbReference type="GO" id="GO:0005506">
    <property type="term" value="F:iron ion binding"/>
    <property type="evidence" value="ECO:0007669"/>
    <property type="project" value="InterPro"/>
</dbReference>
<keyword evidence="15" id="KW-1133">Transmembrane helix</keyword>
<organism evidence="16 17">
    <name type="scientific">Gryllus longicercus</name>
    <dbReference type="NCBI Taxonomy" id="2509291"/>
    <lineage>
        <taxon>Eukaryota</taxon>
        <taxon>Metazoa</taxon>
        <taxon>Ecdysozoa</taxon>
        <taxon>Arthropoda</taxon>
        <taxon>Hexapoda</taxon>
        <taxon>Insecta</taxon>
        <taxon>Pterygota</taxon>
        <taxon>Neoptera</taxon>
        <taxon>Polyneoptera</taxon>
        <taxon>Orthoptera</taxon>
        <taxon>Ensifera</taxon>
        <taxon>Gryllidea</taxon>
        <taxon>Grylloidea</taxon>
        <taxon>Gryllidae</taxon>
        <taxon>Gryllinae</taxon>
        <taxon>Gryllus</taxon>
    </lineage>
</organism>
<comment type="cofactor">
    <cofactor evidence="1 13">
        <name>heme</name>
        <dbReference type="ChEBI" id="CHEBI:30413"/>
    </cofactor>
</comment>
<evidence type="ECO:0000256" key="15">
    <source>
        <dbReference type="SAM" id="Phobius"/>
    </source>
</evidence>
<dbReference type="Pfam" id="PF00067">
    <property type="entry name" value="p450"/>
    <property type="match status" value="1"/>
</dbReference>
<keyword evidence="17" id="KW-1185">Reference proteome</keyword>
<dbReference type="InterPro" id="IPR050476">
    <property type="entry name" value="Insect_CytP450_Detox"/>
</dbReference>
<dbReference type="CDD" id="cd11056">
    <property type="entry name" value="CYP6-like"/>
    <property type="match status" value="1"/>
</dbReference>
<dbReference type="SUPFAM" id="SSF48264">
    <property type="entry name" value="Cytochrome P450"/>
    <property type="match status" value="1"/>
</dbReference>
<dbReference type="AlphaFoldDB" id="A0AAN9WDS6"/>
<dbReference type="InterPro" id="IPR001128">
    <property type="entry name" value="Cyt_P450"/>
</dbReference>
<dbReference type="Gene3D" id="1.10.630.10">
    <property type="entry name" value="Cytochrome P450"/>
    <property type="match status" value="1"/>
</dbReference>
<evidence type="ECO:0000256" key="8">
    <source>
        <dbReference type="ARBA" id="ARBA00022848"/>
    </source>
</evidence>
<evidence type="ECO:0000313" key="17">
    <source>
        <dbReference type="Proteomes" id="UP001378592"/>
    </source>
</evidence>
<dbReference type="FunFam" id="1.10.630.10:FF:000042">
    <property type="entry name" value="Cytochrome P450"/>
    <property type="match status" value="1"/>
</dbReference>
<evidence type="ECO:0000256" key="4">
    <source>
        <dbReference type="ARBA" id="ARBA00010617"/>
    </source>
</evidence>
<dbReference type="PANTHER" id="PTHR24292:SF54">
    <property type="entry name" value="CYP9F3-RELATED"/>
    <property type="match status" value="1"/>
</dbReference>
<dbReference type="GO" id="GO:0020037">
    <property type="term" value="F:heme binding"/>
    <property type="evidence" value="ECO:0007669"/>
    <property type="project" value="InterPro"/>
</dbReference>
<dbReference type="Proteomes" id="UP001378592">
    <property type="component" value="Unassembled WGS sequence"/>
</dbReference>
<evidence type="ECO:0000256" key="2">
    <source>
        <dbReference type="ARBA" id="ARBA00004174"/>
    </source>
</evidence>
<proteinExistence type="inferred from homology"/>
<dbReference type="PROSITE" id="PS00086">
    <property type="entry name" value="CYTOCHROME_P450"/>
    <property type="match status" value="1"/>
</dbReference>
<keyword evidence="11 14" id="KW-0503">Monooxygenase</keyword>
<evidence type="ECO:0008006" key="18">
    <source>
        <dbReference type="Google" id="ProtNLM"/>
    </source>
</evidence>
<reference evidence="16 17" key="1">
    <citation type="submission" date="2024-03" db="EMBL/GenBank/DDBJ databases">
        <title>The genome assembly and annotation of the cricket Gryllus longicercus Weissman &amp; Gray.</title>
        <authorList>
            <person name="Szrajer S."/>
            <person name="Gray D."/>
            <person name="Ylla G."/>
        </authorList>
    </citation>
    <scope>NUCLEOTIDE SEQUENCE [LARGE SCALE GENOMIC DNA]</scope>
    <source>
        <strain evidence="16">DAG 2021-001</strain>
        <tissue evidence="16">Whole body minus gut</tissue>
    </source>
</reference>
<evidence type="ECO:0000256" key="10">
    <source>
        <dbReference type="ARBA" id="ARBA00023004"/>
    </source>
</evidence>
<evidence type="ECO:0000313" key="16">
    <source>
        <dbReference type="EMBL" id="KAK7871464.1"/>
    </source>
</evidence>
<gene>
    <name evidence="16" type="ORF">R5R35_010843</name>
</gene>
<evidence type="ECO:0000256" key="12">
    <source>
        <dbReference type="ARBA" id="ARBA00023136"/>
    </source>
</evidence>
<feature type="transmembrane region" description="Helical" evidence="15">
    <location>
        <begin position="6"/>
        <end position="26"/>
    </location>
</feature>
<sequence>MLGLLYSPLTVALTFVTGIVGLLYWWSISTYDYWKKKGVPYEPPTPFFGNIKDVILMRRNFNLVHQDLYNKFEGHRFAGIYQARQPTLFLRDPELIKAVLVRDFNHFHDRGLLIHAEKNPLQQHLFNLPGYRWRVLRNKLSPTFTSGRMKNMFPLVEESSKKLNSFLNAAASKEEIVEMKDILAKFSTDVIGTCAFGLQMNALDDPDSEFRRMGRKVFEPSFLSKFASLTNSLLPEIGRVLKMDDLGRGVSDFFMKVVKETTDYRVKNNVSRNDFLQLLINLKYKGRIDDAEEVEEKANGVNGKNKNVLDFDLDDGLMAAQAFVFFLAGFETSSTTMSFALQELAVHPEIQTKLREEIDDELEKNGGKFTYDSIMNMKYLDKVVSETLRMYPPVQFLVREVTAPYTIPDTKVSLEKGSIVIIPCFAIQRDPKHYPDPERFDPERFSEEEKAKRHHYTYLPFGEGPRNCIGMRFGLLQSKLGLAALLSKYEFHVCERTELPIRMDPKTLVTSSTTGTIVRITHRK</sequence>
<accession>A0AAN9WDS6</accession>
<comment type="subcellular location">
    <subcellularLocation>
        <location evidence="3">Endoplasmic reticulum membrane</location>
        <topology evidence="3">Peripheral membrane protein</topology>
    </subcellularLocation>
    <subcellularLocation>
        <location evidence="2">Microsome membrane</location>
        <topology evidence="2">Peripheral membrane protein</topology>
    </subcellularLocation>
</comment>
<keyword evidence="9 14" id="KW-0560">Oxidoreductase</keyword>
<comment type="caution">
    <text evidence="16">The sequence shown here is derived from an EMBL/GenBank/DDBJ whole genome shotgun (WGS) entry which is preliminary data.</text>
</comment>
<keyword evidence="8" id="KW-0492">Microsome</keyword>
<feature type="binding site" description="axial binding residue" evidence="13">
    <location>
        <position position="468"/>
    </location>
    <ligand>
        <name>heme</name>
        <dbReference type="ChEBI" id="CHEBI:30413"/>
    </ligand>
    <ligandPart>
        <name>Fe</name>
        <dbReference type="ChEBI" id="CHEBI:18248"/>
    </ligandPart>
</feature>
<keyword evidence="7" id="KW-0256">Endoplasmic reticulum</keyword>
<dbReference type="EMBL" id="JAZDUA010000039">
    <property type="protein sequence ID" value="KAK7871464.1"/>
    <property type="molecule type" value="Genomic_DNA"/>
</dbReference>
<evidence type="ECO:0000256" key="5">
    <source>
        <dbReference type="ARBA" id="ARBA00022617"/>
    </source>
</evidence>
<keyword evidence="6 13" id="KW-0479">Metal-binding</keyword>
<name>A0AAN9WDS6_9ORTH</name>
<comment type="similarity">
    <text evidence="4 14">Belongs to the cytochrome P450 family.</text>
</comment>
<dbReference type="InterPro" id="IPR036396">
    <property type="entry name" value="Cyt_P450_sf"/>
</dbReference>
<evidence type="ECO:0000256" key="3">
    <source>
        <dbReference type="ARBA" id="ARBA00004406"/>
    </source>
</evidence>